<dbReference type="Pfam" id="PF12833">
    <property type="entry name" value="HTH_18"/>
    <property type="match status" value="1"/>
</dbReference>
<dbReference type="AlphaFoldDB" id="A0A1R1EZZ3"/>
<keyword evidence="2" id="KW-0238">DNA-binding</keyword>
<evidence type="ECO:0000313" key="6">
    <source>
        <dbReference type="Proteomes" id="UP000187172"/>
    </source>
</evidence>
<dbReference type="PROSITE" id="PS00041">
    <property type="entry name" value="HTH_ARAC_FAMILY_1"/>
    <property type="match status" value="1"/>
</dbReference>
<proteinExistence type="predicted"/>
<name>A0A1R1EZZ3_9BACL</name>
<dbReference type="InterPro" id="IPR018060">
    <property type="entry name" value="HTH_AraC"/>
</dbReference>
<organism evidence="5 6">
    <name type="scientific">Paenibacillus rhizosphaerae</name>
    <dbReference type="NCBI Taxonomy" id="297318"/>
    <lineage>
        <taxon>Bacteria</taxon>
        <taxon>Bacillati</taxon>
        <taxon>Bacillota</taxon>
        <taxon>Bacilli</taxon>
        <taxon>Bacillales</taxon>
        <taxon>Paenibacillaceae</taxon>
        <taxon>Paenibacillus</taxon>
    </lineage>
</organism>
<dbReference type="EMBL" id="MRTP01000001">
    <property type="protein sequence ID" value="OMF57395.1"/>
    <property type="molecule type" value="Genomic_DNA"/>
</dbReference>
<feature type="domain" description="HTH araC/xylS-type" evidence="4">
    <location>
        <begin position="194"/>
        <end position="292"/>
    </location>
</feature>
<keyword evidence="1" id="KW-0805">Transcription regulation</keyword>
<dbReference type="InterPro" id="IPR018062">
    <property type="entry name" value="HTH_AraC-typ_CS"/>
</dbReference>
<dbReference type="SMART" id="SM00342">
    <property type="entry name" value="HTH_ARAC"/>
    <property type="match status" value="1"/>
</dbReference>
<gene>
    <name evidence="5" type="ORF">BK138_01910</name>
</gene>
<dbReference type="PRINTS" id="PR00032">
    <property type="entry name" value="HTHARAC"/>
</dbReference>
<dbReference type="PROSITE" id="PS01124">
    <property type="entry name" value="HTH_ARAC_FAMILY_2"/>
    <property type="match status" value="1"/>
</dbReference>
<keyword evidence="3" id="KW-0804">Transcription</keyword>
<dbReference type="InterPro" id="IPR009057">
    <property type="entry name" value="Homeodomain-like_sf"/>
</dbReference>
<comment type="caution">
    <text evidence="5">The sequence shown here is derived from an EMBL/GenBank/DDBJ whole genome shotgun (WGS) entry which is preliminary data.</text>
</comment>
<accession>A0A1R1EZZ3</accession>
<dbReference type="Gene3D" id="2.60.120.10">
    <property type="entry name" value="Jelly Rolls"/>
    <property type="match status" value="1"/>
</dbReference>
<dbReference type="PANTHER" id="PTHR43280">
    <property type="entry name" value="ARAC-FAMILY TRANSCRIPTIONAL REGULATOR"/>
    <property type="match status" value="1"/>
</dbReference>
<evidence type="ECO:0000256" key="1">
    <source>
        <dbReference type="ARBA" id="ARBA00023015"/>
    </source>
</evidence>
<evidence type="ECO:0000256" key="2">
    <source>
        <dbReference type="ARBA" id="ARBA00023125"/>
    </source>
</evidence>
<keyword evidence="6" id="KW-1185">Reference proteome</keyword>
<sequence>MTRMDSGKFLESRDFLFHAAPYRFNSGEIVPSHSHDFIELAYVAQGQGEHYYKGEYYNIAEGDVFMIEPDEEHAYRAGHAHLPVVYNVLFQPELLRRELEPLADVASFVDFFYLEPFLRKTVRFQGNLRLKPYEQIEMESLLHRLILDFKEKKLGYRILTKTRLIELFIFLSRCHHDRKHSPLQELSSDEKVILHISEFIRKHYAQPLTLAQVSEMCRMSQTGFSTKFKQYIGKTFTEFRNETRIRVAKQLLEQSDRKIMEVAQDVGYEDLSFFNKMFKHMVGFSPSQYRNAATTATHASKSPPS</sequence>
<dbReference type="SUPFAM" id="SSF51215">
    <property type="entry name" value="Regulatory protein AraC"/>
    <property type="match status" value="1"/>
</dbReference>
<protein>
    <recommendedName>
        <fullName evidence="4">HTH araC/xylS-type domain-containing protein</fullName>
    </recommendedName>
</protein>
<dbReference type="STRING" id="297318.BK138_01910"/>
<evidence type="ECO:0000313" key="5">
    <source>
        <dbReference type="EMBL" id="OMF57395.1"/>
    </source>
</evidence>
<dbReference type="Pfam" id="PF02311">
    <property type="entry name" value="AraC_binding"/>
    <property type="match status" value="1"/>
</dbReference>
<dbReference type="GO" id="GO:0043565">
    <property type="term" value="F:sequence-specific DNA binding"/>
    <property type="evidence" value="ECO:0007669"/>
    <property type="project" value="InterPro"/>
</dbReference>
<dbReference type="GO" id="GO:0003700">
    <property type="term" value="F:DNA-binding transcription factor activity"/>
    <property type="evidence" value="ECO:0007669"/>
    <property type="project" value="InterPro"/>
</dbReference>
<dbReference type="InterPro" id="IPR003313">
    <property type="entry name" value="AraC-bd"/>
</dbReference>
<dbReference type="PANTHER" id="PTHR43280:SF28">
    <property type="entry name" value="HTH-TYPE TRANSCRIPTIONAL ACTIVATOR RHAS"/>
    <property type="match status" value="1"/>
</dbReference>
<evidence type="ECO:0000259" key="4">
    <source>
        <dbReference type="PROSITE" id="PS01124"/>
    </source>
</evidence>
<dbReference type="Gene3D" id="1.10.10.60">
    <property type="entry name" value="Homeodomain-like"/>
    <property type="match status" value="2"/>
</dbReference>
<reference evidence="5 6" key="1">
    <citation type="submission" date="2016-11" db="EMBL/GenBank/DDBJ databases">
        <title>Paenibacillus species isolates.</title>
        <authorList>
            <person name="Beno S.M."/>
        </authorList>
    </citation>
    <scope>NUCLEOTIDE SEQUENCE [LARGE SCALE GENOMIC DNA]</scope>
    <source>
        <strain evidence="5 6">FSL R5-0378</strain>
    </source>
</reference>
<dbReference type="Proteomes" id="UP000187172">
    <property type="component" value="Unassembled WGS sequence"/>
</dbReference>
<evidence type="ECO:0000256" key="3">
    <source>
        <dbReference type="ARBA" id="ARBA00023163"/>
    </source>
</evidence>
<dbReference type="RefSeq" id="WP_076165154.1">
    <property type="nucleotide sequence ID" value="NZ_MRTP01000001.1"/>
</dbReference>
<dbReference type="InterPro" id="IPR014710">
    <property type="entry name" value="RmlC-like_jellyroll"/>
</dbReference>
<dbReference type="InterPro" id="IPR037923">
    <property type="entry name" value="HTH-like"/>
</dbReference>
<dbReference type="InterPro" id="IPR020449">
    <property type="entry name" value="Tscrpt_reg_AraC-type_HTH"/>
</dbReference>
<dbReference type="SUPFAM" id="SSF46689">
    <property type="entry name" value="Homeodomain-like"/>
    <property type="match status" value="2"/>
</dbReference>